<dbReference type="InterPro" id="IPR050397">
    <property type="entry name" value="Env_Response_Regulators"/>
</dbReference>
<accession>A0A844GZ18</accession>
<dbReference type="RefSeq" id="WP_015219550.1">
    <property type="nucleotide sequence ID" value="NZ_WMIA01000023.1"/>
</dbReference>
<dbReference type="Proteomes" id="UP000437131">
    <property type="component" value="Unassembled WGS sequence"/>
</dbReference>
<dbReference type="SUPFAM" id="SSF51206">
    <property type="entry name" value="cAMP-binding domain-like"/>
    <property type="match status" value="2"/>
</dbReference>
<evidence type="ECO:0000313" key="2">
    <source>
        <dbReference type="EMBL" id="MTF40241.1"/>
    </source>
</evidence>
<dbReference type="EMBL" id="WMIA01000023">
    <property type="protein sequence ID" value="MTF40241.1"/>
    <property type="molecule type" value="Genomic_DNA"/>
</dbReference>
<dbReference type="InterPro" id="IPR023892">
    <property type="entry name" value="cNMP-bd"/>
</dbReference>
<protein>
    <submittedName>
        <fullName evidence="2">Cyclic nucleotide-binding domain-containing protein</fullName>
    </submittedName>
</protein>
<dbReference type="CDD" id="cd00038">
    <property type="entry name" value="CAP_ED"/>
    <property type="match status" value="2"/>
</dbReference>
<dbReference type="PANTHER" id="PTHR24567">
    <property type="entry name" value="CRP FAMILY TRANSCRIPTIONAL REGULATORY PROTEIN"/>
    <property type="match status" value="1"/>
</dbReference>
<dbReference type="PROSITE" id="PS50042">
    <property type="entry name" value="CNMP_BINDING_3"/>
    <property type="match status" value="2"/>
</dbReference>
<reference evidence="2 3" key="1">
    <citation type="submission" date="2019-11" db="EMBL/GenBank/DDBJ databases">
        <title>Isolation of a new High Light Tolerant Cyanobacteria.</title>
        <authorList>
            <person name="Dobson Z."/>
            <person name="Vaughn N."/>
            <person name="Vaughn M."/>
            <person name="Fromme P."/>
            <person name="Mazor Y."/>
        </authorList>
    </citation>
    <scope>NUCLEOTIDE SEQUENCE [LARGE SCALE GENOMIC DNA]</scope>
    <source>
        <strain evidence="2 3">0216</strain>
    </source>
</reference>
<evidence type="ECO:0000259" key="1">
    <source>
        <dbReference type="PROSITE" id="PS50042"/>
    </source>
</evidence>
<dbReference type="GO" id="GO:0005829">
    <property type="term" value="C:cytosol"/>
    <property type="evidence" value="ECO:0007669"/>
    <property type="project" value="TreeGrafter"/>
</dbReference>
<dbReference type="Pfam" id="PF00027">
    <property type="entry name" value="cNMP_binding"/>
    <property type="match status" value="2"/>
</dbReference>
<proteinExistence type="predicted"/>
<dbReference type="GO" id="GO:0003700">
    <property type="term" value="F:DNA-binding transcription factor activity"/>
    <property type="evidence" value="ECO:0007669"/>
    <property type="project" value="TreeGrafter"/>
</dbReference>
<name>A0A844GZ18_9CHRO</name>
<dbReference type="Gene3D" id="2.60.120.10">
    <property type="entry name" value="Jelly Rolls"/>
    <property type="match status" value="2"/>
</dbReference>
<dbReference type="PANTHER" id="PTHR24567:SF26">
    <property type="entry name" value="REGULATORY PROTEIN YEIL"/>
    <property type="match status" value="1"/>
</dbReference>
<organism evidence="2 3">
    <name type="scientific">Cyanobacterium aponinum 0216</name>
    <dbReference type="NCBI Taxonomy" id="2676140"/>
    <lineage>
        <taxon>Bacteria</taxon>
        <taxon>Bacillati</taxon>
        <taxon>Cyanobacteriota</taxon>
        <taxon>Cyanophyceae</taxon>
        <taxon>Oscillatoriophycideae</taxon>
        <taxon>Chroococcales</taxon>
        <taxon>Geminocystaceae</taxon>
        <taxon>Cyanobacterium</taxon>
    </lineage>
</organism>
<dbReference type="InterPro" id="IPR018490">
    <property type="entry name" value="cNMP-bd_dom_sf"/>
</dbReference>
<dbReference type="InterPro" id="IPR000595">
    <property type="entry name" value="cNMP-bd_dom"/>
</dbReference>
<dbReference type="SMART" id="SM00100">
    <property type="entry name" value="cNMP"/>
    <property type="match status" value="2"/>
</dbReference>
<dbReference type="InterPro" id="IPR014710">
    <property type="entry name" value="RmlC-like_jellyroll"/>
</dbReference>
<gene>
    <name evidence="2" type="ORF">GGC33_15070</name>
</gene>
<feature type="domain" description="Cyclic nucleotide-binding" evidence="1">
    <location>
        <begin position="5"/>
        <end position="123"/>
    </location>
</feature>
<dbReference type="AlphaFoldDB" id="A0A844GZ18"/>
<feature type="domain" description="Cyclic nucleotide-binding" evidence="1">
    <location>
        <begin position="169"/>
        <end position="286"/>
    </location>
</feature>
<evidence type="ECO:0000313" key="3">
    <source>
        <dbReference type="Proteomes" id="UP000437131"/>
    </source>
</evidence>
<sequence length="369" mass="41713">MTDVLLQELSNSDIEWLKNTGQTQRVAVNTLLIEQTKQVDFVYIIIQGEFIATLTRHEKGRLGEVFAALEDNQSLEQEIGKFSEGEILGEMSFLEVNPAANSIRAIADSVVLSIPRESLNQKLQQDYGFAARFYRGMTILLLERFQHLITLYLKKRLGQIAPLQEVSLIFGELRDSDVDWFLQKGKLETFPANTVLIQSGEQVENIYILLQGVMNVSVSEQKKNRLNSIFALLESDDNTSSAPVEREIGHISRGEIVGEIAVLESHRSYCTIKTLENCSVLVISRQQMILKLQQDVGMASRFYRVIAKLMSGRVQGMISRLGFGKTSYSQGETLSQDTTYEDEIDLDVMDNLTLGGARFDWMLRRLKVS</sequence>
<dbReference type="NCBIfam" id="TIGR03896">
    <property type="entry name" value="cyc_nuc_ocin"/>
    <property type="match status" value="1"/>
</dbReference>
<comment type="caution">
    <text evidence="2">The sequence shown here is derived from an EMBL/GenBank/DDBJ whole genome shotgun (WGS) entry which is preliminary data.</text>
</comment>